<name>A0A315YUK9_SEDFL</name>
<gene>
    <name evidence="1" type="ORF">BC781_1224</name>
</gene>
<comment type="caution">
    <text evidence="1">The sequence shown here is derived from an EMBL/GenBank/DDBJ whole genome shotgun (WGS) entry which is preliminary data.</text>
</comment>
<dbReference type="Proteomes" id="UP000245535">
    <property type="component" value="Unassembled WGS sequence"/>
</dbReference>
<sequence length="136" mass="16138">MGIVDYDSLYNHVSIIKTVDYQNRIQALRDSTKLINQKIHNEYSDLVETCFWNEELISEWNYGLTSLEKQMNMILSEIDQLRQEQDSIILIYTKSIINKFCVENQIDILIQKDLTFDYSKDIKSDYTQDIIKLISE</sequence>
<accession>A0A315YUK9</accession>
<evidence type="ECO:0000313" key="1">
    <source>
        <dbReference type="EMBL" id="PWJ32496.1"/>
    </source>
</evidence>
<organism evidence="1 2">
    <name type="scientific">Sediminitomix flava</name>
    <dbReference type="NCBI Taxonomy" id="379075"/>
    <lineage>
        <taxon>Bacteria</taxon>
        <taxon>Pseudomonadati</taxon>
        <taxon>Bacteroidota</taxon>
        <taxon>Cytophagia</taxon>
        <taxon>Cytophagales</taxon>
        <taxon>Flammeovirgaceae</taxon>
        <taxon>Sediminitomix</taxon>
    </lineage>
</organism>
<keyword evidence="2" id="KW-1185">Reference proteome</keyword>
<dbReference type="AlphaFoldDB" id="A0A315YUK9"/>
<evidence type="ECO:0000313" key="2">
    <source>
        <dbReference type="Proteomes" id="UP000245535"/>
    </source>
</evidence>
<reference evidence="1 2" key="1">
    <citation type="submission" date="2018-03" db="EMBL/GenBank/DDBJ databases">
        <title>Genomic Encyclopedia of Archaeal and Bacterial Type Strains, Phase II (KMG-II): from individual species to whole genera.</title>
        <authorList>
            <person name="Goeker M."/>
        </authorList>
    </citation>
    <scope>NUCLEOTIDE SEQUENCE [LARGE SCALE GENOMIC DNA]</scope>
    <source>
        <strain evidence="1 2">DSM 28229</strain>
    </source>
</reference>
<dbReference type="EMBL" id="QGDO01000022">
    <property type="protein sequence ID" value="PWJ32496.1"/>
    <property type="molecule type" value="Genomic_DNA"/>
</dbReference>
<dbReference type="RefSeq" id="WP_109623315.1">
    <property type="nucleotide sequence ID" value="NZ_QGDO01000022.1"/>
</dbReference>
<proteinExistence type="predicted"/>
<protein>
    <submittedName>
        <fullName evidence="1">Uncharacterized protein</fullName>
    </submittedName>
</protein>